<dbReference type="InterPro" id="IPR022025">
    <property type="entry name" value="Amidoligase_2"/>
</dbReference>
<dbReference type="AlphaFoldDB" id="A0A936ZEE7"/>
<protein>
    <submittedName>
        <fullName evidence="1">Amidoligase family protein</fullName>
    </submittedName>
</protein>
<evidence type="ECO:0000313" key="2">
    <source>
        <dbReference type="Proteomes" id="UP000605848"/>
    </source>
</evidence>
<dbReference type="RefSeq" id="WP_202056311.1">
    <property type="nucleotide sequence ID" value="NZ_JAEQMY010000004.1"/>
</dbReference>
<dbReference type="Proteomes" id="UP000605848">
    <property type="component" value="Unassembled WGS sequence"/>
</dbReference>
<organism evidence="1 2">
    <name type="scientific">Microvirga aerilata</name>
    <dbReference type="NCBI Taxonomy" id="670292"/>
    <lineage>
        <taxon>Bacteria</taxon>
        <taxon>Pseudomonadati</taxon>
        <taxon>Pseudomonadota</taxon>
        <taxon>Alphaproteobacteria</taxon>
        <taxon>Hyphomicrobiales</taxon>
        <taxon>Methylobacteriaceae</taxon>
        <taxon>Microvirga</taxon>
    </lineage>
</organism>
<sequence>MNDIAIGAEALSPPILLTADGRLRQVGVEIEFLGPNAQAAAQALAADLGGTCEAEDPHAFKISGTSLGTLSVETDLRYVHPQRHPELGLRLDRRVAAWLGTVVSPFVPRELITAPMPIARLPEMDRVVASLRAAGAFGRGAVLWDSLGLHFNVDPPRLDATTVTAFLKAFLLVGDRLRQETARGSLRGALVLPPDYPQAYKQRVLDPGYWPDLPLLTDDYLAANPTRNRALDLLPLLTHFDEERVRSMLPHEKIGSRPVFHYRLPQAHLSDPAWTLMLDWERWLSVEHLAGHPESLAARGKAALSRLS</sequence>
<accession>A0A936ZEE7</accession>
<name>A0A936ZEE7_9HYPH</name>
<comment type="caution">
    <text evidence="1">The sequence shown here is derived from an EMBL/GenBank/DDBJ whole genome shotgun (WGS) entry which is preliminary data.</text>
</comment>
<dbReference type="EMBL" id="JAEQMY010000004">
    <property type="protein sequence ID" value="MBL0403254.1"/>
    <property type="molecule type" value="Genomic_DNA"/>
</dbReference>
<dbReference type="Pfam" id="PF12224">
    <property type="entry name" value="Amidoligase_2"/>
    <property type="match status" value="1"/>
</dbReference>
<proteinExistence type="predicted"/>
<keyword evidence="2" id="KW-1185">Reference proteome</keyword>
<reference evidence="1" key="1">
    <citation type="submission" date="2021-01" db="EMBL/GenBank/DDBJ databases">
        <title>Microvirga sp.</title>
        <authorList>
            <person name="Kim M.K."/>
        </authorList>
    </citation>
    <scope>NUCLEOTIDE SEQUENCE</scope>
    <source>
        <strain evidence="1">5420S-16</strain>
    </source>
</reference>
<gene>
    <name evidence="1" type="ORF">JKG68_04685</name>
</gene>
<evidence type="ECO:0000313" key="1">
    <source>
        <dbReference type="EMBL" id="MBL0403254.1"/>
    </source>
</evidence>